<evidence type="ECO:0000256" key="9">
    <source>
        <dbReference type="ARBA" id="ARBA00022840"/>
    </source>
</evidence>
<keyword evidence="4" id="KW-1003">Cell membrane</keyword>
<feature type="domain" description="HAMP" evidence="12">
    <location>
        <begin position="178"/>
        <end position="233"/>
    </location>
</feature>
<dbReference type="SMART" id="SM00388">
    <property type="entry name" value="HisKA"/>
    <property type="match status" value="1"/>
</dbReference>
<sequence length="598" mass="66023">MRRSLSAKILLLTIAFVLLGEVLLYVPSIARFRHDFLAERIAAAHLATLNLSPSLRLDLDMDTVDQLLSHAGVIYVAVYGRDEAMMLGEIAPYQRLVDLNDQSWSTMILGAFGTLVHRGTRFIRVIGPSPQEAGTTVDIIMPEAALWVAMIEYSGRVLGLSIALSLIVAAMLFLSLQRLIVEPLKRLEQEIAAFRDRPEDSTADGEPSSRDDEIGVVEQALAEMRRSLRQALAEKTRLAALGAAMSRISHDLKNILTPAVLISDRLESSADPQVRKVAPRLIETLERAARLCAETLSYAKSGPPAPQPQRVRLLHLIENVRRDLGGKETGPVTWTIEVPDDLDLLVDPDQFFRLLYNLAQNAIEAMGENGGELRFTAKPSPEIFTLEIADTGPGIPTKIKEHLFEPFAGSTKPDGNGLGLAICRELVRAHGGDIELLETSERGTIFHLRLPARLALRAGGPRRPSMPLETVARVLLPFVLLLLASCGVKGPGVAGYPGLQFPVQSYYDAHATEQNWTCNQPRMQAITGAQVVDETPGRVVMNIRYYWYDEQNTIEEDNVPFAMPALQRCNGWSERTFTFVKRTDGSLAVESMTGPQRR</sequence>
<dbReference type="SUPFAM" id="SSF47384">
    <property type="entry name" value="Homodimeric domain of signal transducing histidine kinase"/>
    <property type="match status" value="1"/>
</dbReference>
<evidence type="ECO:0000259" key="11">
    <source>
        <dbReference type="PROSITE" id="PS50109"/>
    </source>
</evidence>
<keyword evidence="6" id="KW-0808">Transferase</keyword>
<dbReference type="Pfam" id="PF02518">
    <property type="entry name" value="HATPase_c"/>
    <property type="match status" value="1"/>
</dbReference>
<evidence type="ECO:0000259" key="12">
    <source>
        <dbReference type="PROSITE" id="PS50885"/>
    </source>
</evidence>
<evidence type="ECO:0000256" key="8">
    <source>
        <dbReference type="ARBA" id="ARBA00022777"/>
    </source>
</evidence>
<feature type="transmembrane region" description="Helical" evidence="10">
    <location>
        <begin position="157"/>
        <end position="176"/>
    </location>
</feature>
<dbReference type="SMART" id="SM00387">
    <property type="entry name" value="HATPase_c"/>
    <property type="match status" value="1"/>
</dbReference>
<dbReference type="InterPro" id="IPR050980">
    <property type="entry name" value="2C_sensor_his_kinase"/>
</dbReference>
<comment type="subcellular location">
    <subcellularLocation>
        <location evidence="2">Cell membrane</location>
        <topology evidence="2">Multi-pass membrane protein</topology>
    </subcellularLocation>
</comment>
<dbReference type="InterPro" id="IPR003661">
    <property type="entry name" value="HisK_dim/P_dom"/>
</dbReference>
<evidence type="ECO:0000256" key="3">
    <source>
        <dbReference type="ARBA" id="ARBA00012438"/>
    </source>
</evidence>
<dbReference type="EC" id="2.7.13.3" evidence="3"/>
<comment type="catalytic activity">
    <reaction evidence="1">
        <text>ATP + protein L-histidine = ADP + protein N-phospho-L-histidine.</text>
        <dbReference type="EC" id="2.7.13.3"/>
    </reaction>
</comment>
<dbReference type="InterPro" id="IPR003594">
    <property type="entry name" value="HATPase_dom"/>
</dbReference>
<evidence type="ECO:0000313" key="14">
    <source>
        <dbReference type="Proteomes" id="UP001375743"/>
    </source>
</evidence>
<dbReference type="Proteomes" id="UP001375743">
    <property type="component" value="Unassembled WGS sequence"/>
</dbReference>
<dbReference type="CDD" id="cd00075">
    <property type="entry name" value="HATPase"/>
    <property type="match status" value="1"/>
</dbReference>
<dbReference type="PRINTS" id="PR00344">
    <property type="entry name" value="BCTRLSENSOR"/>
</dbReference>
<keyword evidence="7" id="KW-0547">Nucleotide-binding</keyword>
<evidence type="ECO:0000256" key="1">
    <source>
        <dbReference type="ARBA" id="ARBA00000085"/>
    </source>
</evidence>
<dbReference type="PROSITE" id="PS50885">
    <property type="entry name" value="HAMP"/>
    <property type="match status" value="1"/>
</dbReference>
<keyword evidence="8 13" id="KW-0418">Kinase</keyword>
<dbReference type="InterPro" id="IPR036890">
    <property type="entry name" value="HATPase_C_sf"/>
</dbReference>
<evidence type="ECO:0000256" key="2">
    <source>
        <dbReference type="ARBA" id="ARBA00004651"/>
    </source>
</evidence>
<dbReference type="SUPFAM" id="SSF55874">
    <property type="entry name" value="ATPase domain of HSP90 chaperone/DNA topoisomerase II/histidine kinase"/>
    <property type="match status" value="1"/>
</dbReference>
<dbReference type="InterPro" id="IPR036097">
    <property type="entry name" value="HisK_dim/P_sf"/>
</dbReference>
<keyword evidence="9" id="KW-0067">ATP-binding</keyword>
<reference evidence="13 14" key="1">
    <citation type="submission" date="2024-01" db="EMBL/GenBank/DDBJ databases">
        <title>Multi-omics insights into the function and evolution of sodium benzoate biodegradation pathways in Benzoatithermus flavus gen. nov., sp. nov. from hot spring.</title>
        <authorList>
            <person name="Hu C.-J."/>
            <person name="Li W.-J."/>
        </authorList>
    </citation>
    <scope>NUCLEOTIDE SEQUENCE [LARGE SCALE GENOMIC DNA]</scope>
    <source>
        <strain evidence="13 14">SYSU G07066</strain>
    </source>
</reference>
<evidence type="ECO:0000256" key="4">
    <source>
        <dbReference type="ARBA" id="ARBA00022475"/>
    </source>
</evidence>
<dbReference type="PROSITE" id="PS50109">
    <property type="entry name" value="HIS_KIN"/>
    <property type="match status" value="1"/>
</dbReference>
<dbReference type="PANTHER" id="PTHR44936:SF10">
    <property type="entry name" value="SENSOR PROTEIN RSTB"/>
    <property type="match status" value="1"/>
</dbReference>
<dbReference type="Gene3D" id="1.10.287.130">
    <property type="match status" value="1"/>
</dbReference>
<dbReference type="Gene3D" id="3.30.565.10">
    <property type="entry name" value="Histidine kinase-like ATPase, C-terminal domain"/>
    <property type="match status" value="1"/>
</dbReference>
<dbReference type="SMART" id="SM00304">
    <property type="entry name" value="HAMP"/>
    <property type="match status" value="1"/>
</dbReference>
<evidence type="ECO:0000256" key="7">
    <source>
        <dbReference type="ARBA" id="ARBA00022741"/>
    </source>
</evidence>
<protein>
    <recommendedName>
        <fullName evidence="3">histidine kinase</fullName>
        <ecNumber evidence="3">2.7.13.3</ecNumber>
    </recommendedName>
</protein>
<dbReference type="InterPro" id="IPR003660">
    <property type="entry name" value="HAMP_dom"/>
</dbReference>
<name>A0ABU8XT12_9PROT</name>
<evidence type="ECO:0000256" key="10">
    <source>
        <dbReference type="SAM" id="Phobius"/>
    </source>
</evidence>
<accession>A0ABU8XT12</accession>
<dbReference type="CDD" id="cd00082">
    <property type="entry name" value="HisKA"/>
    <property type="match status" value="1"/>
</dbReference>
<keyword evidence="10" id="KW-0812">Transmembrane</keyword>
<evidence type="ECO:0000313" key="13">
    <source>
        <dbReference type="EMBL" id="MEK0084351.1"/>
    </source>
</evidence>
<proteinExistence type="predicted"/>
<gene>
    <name evidence="13" type="ORF">U1T56_14430</name>
</gene>
<evidence type="ECO:0000256" key="6">
    <source>
        <dbReference type="ARBA" id="ARBA00022679"/>
    </source>
</evidence>
<keyword evidence="5" id="KW-0597">Phosphoprotein</keyword>
<organism evidence="13 14">
    <name type="scientific">Benzoatithermus flavus</name>
    <dbReference type="NCBI Taxonomy" id="3108223"/>
    <lineage>
        <taxon>Bacteria</taxon>
        <taxon>Pseudomonadati</taxon>
        <taxon>Pseudomonadota</taxon>
        <taxon>Alphaproteobacteria</taxon>
        <taxon>Geminicoccales</taxon>
        <taxon>Geminicoccaceae</taxon>
        <taxon>Benzoatithermus</taxon>
    </lineage>
</organism>
<dbReference type="PANTHER" id="PTHR44936">
    <property type="entry name" value="SENSOR PROTEIN CREC"/>
    <property type="match status" value="1"/>
</dbReference>
<feature type="domain" description="Histidine kinase" evidence="11">
    <location>
        <begin position="247"/>
        <end position="454"/>
    </location>
</feature>
<dbReference type="InterPro" id="IPR004358">
    <property type="entry name" value="Sig_transdc_His_kin-like_C"/>
</dbReference>
<comment type="caution">
    <text evidence="13">The sequence shown here is derived from an EMBL/GenBank/DDBJ whole genome shotgun (WGS) entry which is preliminary data.</text>
</comment>
<keyword evidence="10" id="KW-1133">Transmembrane helix</keyword>
<dbReference type="EMBL" id="JBBLZC010000014">
    <property type="protein sequence ID" value="MEK0084351.1"/>
    <property type="molecule type" value="Genomic_DNA"/>
</dbReference>
<evidence type="ECO:0000256" key="5">
    <source>
        <dbReference type="ARBA" id="ARBA00022553"/>
    </source>
</evidence>
<dbReference type="InterPro" id="IPR005467">
    <property type="entry name" value="His_kinase_dom"/>
</dbReference>
<keyword evidence="14" id="KW-1185">Reference proteome</keyword>
<dbReference type="GO" id="GO:0016301">
    <property type="term" value="F:kinase activity"/>
    <property type="evidence" value="ECO:0007669"/>
    <property type="project" value="UniProtKB-KW"/>
</dbReference>
<dbReference type="RefSeq" id="WP_418160201.1">
    <property type="nucleotide sequence ID" value="NZ_JBBLZC010000014.1"/>
</dbReference>
<keyword evidence="10" id="KW-0472">Membrane</keyword>